<keyword evidence="3" id="KW-1185">Reference proteome</keyword>
<dbReference type="AlphaFoldDB" id="A0A0M0JD55"/>
<comment type="caution">
    <text evidence="2">The sequence shown here is derived from an EMBL/GenBank/DDBJ whole genome shotgun (WGS) entry which is preliminary data.</text>
</comment>
<sequence length="173" mass="18578">MSKPSADAFQESCGKLFVLSRVHTSMAPEVSFAKVQEITDALSRACSMANNTGAPLVDGLKRFVEQRILPNGALDLITEQGFRLPADEAQEQENVHRLQSRSWPSFDSRVQTLFADAEAREKSAVKAEAKAKVKVAEEVAMATAAAAAAAAAATAKEAAKEEAEEAKRKRCKA</sequence>
<protein>
    <submittedName>
        <fullName evidence="2">Uncharacterized protein</fullName>
    </submittedName>
</protein>
<feature type="compositionally biased region" description="Basic and acidic residues" evidence="1">
    <location>
        <begin position="157"/>
        <end position="167"/>
    </location>
</feature>
<name>A0A0M0JD55_9EUKA</name>
<reference evidence="3" key="1">
    <citation type="journal article" date="2015" name="PLoS Genet.">
        <title>Genome Sequence and Transcriptome Analyses of Chrysochromulina tobin: Metabolic Tools for Enhanced Algal Fitness in the Prominent Order Prymnesiales (Haptophyceae).</title>
        <authorList>
            <person name="Hovde B.T."/>
            <person name="Deodato C.R."/>
            <person name="Hunsperger H.M."/>
            <person name="Ryken S.A."/>
            <person name="Yost W."/>
            <person name="Jha R.K."/>
            <person name="Patterson J."/>
            <person name="Monnat R.J. Jr."/>
            <person name="Barlow S.B."/>
            <person name="Starkenburg S.R."/>
            <person name="Cattolico R.A."/>
        </authorList>
    </citation>
    <scope>NUCLEOTIDE SEQUENCE</scope>
    <source>
        <strain evidence="3">CCMP291</strain>
    </source>
</reference>
<dbReference type="EMBL" id="JWZX01003106">
    <property type="protein sequence ID" value="KOO24302.1"/>
    <property type="molecule type" value="Genomic_DNA"/>
</dbReference>
<evidence type="ECO:0000313" key="2">
    <source>
        <dbReference type="EMBL" id="KOO24302.1"/>
    </source>
</evidence>
<evidence type="ECO:0000256" key="1">
    <source>
        <dbReference type="SAM" id="MobiDB-lite"/>
    </source>
</evidence>
<gene>
    <name evidence="2" type="ORF">Ctob_001511</name>
</gene>
<evidence type="ECO:0000313" key="3">
    <source>
        <dbReference type="Proteomes" id="UP000037460"/>
    </source>
</evidence>
<accession>A0A0M0JD55</accession>
<proteinExistence type="predicted"/>
<feature type="region of interest" description="Disordered" evidence="1">
    <location>
        <begin position="151"/>
        <end position="173"/>
    </location>
</feature>
<organism evidence="2 3">
    <name type="scientific">Chrysochromulina tobinii</name>
    <dbReference type="NCBI Taxonomy" id="1460289"/>
    <lineage>
        <taxon>Eukaryota</taxon>
        <taxon>Haptista</taxon>
        <taxon>Haptophyta</taxon>
        <taxon>Prymnesiophyceae</taxon>
        <taxon>Prymnesiales</taxon>
        <taxon>Chrysochromulinaceae</taxon>
        <taxon>Chrysochromulina</taxon>
    </lineage>
</organism>
<dbReference type="Proteomes" id="UP000037460">
    <property type="component" value="Unassembled WGS sequence"/>
</dbReference>